<dbReference type="RefSeq" id="WP_191171853.1">
    <property type="nucleotide sequence ID" value="NZ_JACXZS010000006.1"/>
</dbReference>
<gene>
    <name evidence="2" type="ORF">IF188_11025</name>
</gene>
<dbReference type="Proteomes" id="UP000598426">
    <property type="component" value="Unassembled WGS sequence"/>
</dbReference>
<evidence type="ECO:0000313" key="3">
    <source>
        <dbReference type="Proteomes" id="UP000598426"/>
    </source>
</evidence>
<sequence>MHEHIETLIIAASAALRRAERRLTETEPRRRRPRAARSTYIPVQRAAATLHLVH</sequence>
<evidence type="ECO:0000256" key="1">
    <source>
        <dbReference type="SAM" id="MobiDB-lite"/>
    </source>
</evidence>
<accession>A0ABR8NNI8</accession>
<evidence type="ECO:0000313" key="2">
    <source>
        <dbReference type="EMBL" id="MBD3942228.1"/>
    </source>
</evidence>
<keyword evidence="3" id="KW-1185">Reference proteome</keyword>
<organism evidence="2 3">
    <name type="scientific">Microbacterium helvum</name>
    <dbReference type="NCBI Taxonomy" id="2773713"/>
    <lineage>
        <taxon>Bacteria</taxon>
        <taxon>Bacillati</taxon>
        <taxon>Actinomycetota</taxon>
        <taxon>Actinomycetes</taxon>
        <taxon>Micrococcales</taxon>
        <taxon>Microbacteriaceae</taxon>
        <taxon>Microbacterium</taxon>
    </lineage>
</organism>
<proteinExistence type="predicted"/>
<protein>
    <submittedName>
        <fullName evidence="2">Uncharacterized protein</fullName>
    </submittedName>
</protein>
<dbReference type="EMBL" id="JACXZS010000006">
    <property type="protein sequence ID" value="MBD3942228.1"/>
    <property type="molecule type" value="Genomic_DNA"/>
</dbReference>
<feature type="region of interest" description="Disordered" evidence="1">
    <location>
        <begin position="20"/>
        <end position="40"/>
    </location>
</feature>
<name>A0ABR8NNI8_9MICO</name>
<comment type="caution">
    <text evidence="2">The sequence shown here is derived from an EMBL/GenBank/DDBJ whole genome shotgun (WGS) entry which is preliminary data.</text>
</comment>
<reference evidence="2 3" key="1">
    <citation type="submission" date="2020-09" db="EMBL/GenBank/DDBJ databases">
        <title>Isolation and identification of active actinomycetes.</title>
        <authorList>
            <person name="Li X."/>
        </authorList>
    </citation>
    <scope>NUCLEOTIDE SEQUENCE [LARGE SCALE GENOMIC DNA]</scope>
    <source>
        <strain evidence="2 3">NEAU-LLC</strain>
    </source>
</reference>